<dbReference type="Proteomes" id="UP000735302">
    <property type="component" value="Unassembled WGS sequence"/>
</dbReference>
<organism evidence="1 2">
    <name type="scientific">Plakobranchus ocellatus</name>
    <dbReference type="NCBI Taxonomy" id="259542"/>
    <lineage>
        <taxon>Eukaryota</taxon>
        <taxon>Metazoa</taxon>
        <taxon>Spiralia</taxon>
        <taxon>Lophotrochozoa</taxon>
        <taxon>Mollusca</taxon>
        <taxon>Gastropoda</taxon>
        <taxon>Heterobranchia</taxon>
        <taxon>Euthyneura</taxon>
        <taxon>Panpulmonata</taxon>
        <taxon>Sacoglossa</taxon>
        <taxon>Placobranchoidea</taxon>
        <taxon>Plakobranchidae</taxon>
        <taxon>Plakobranchus</taxon>
    </lineage>
</organism>
<gene>
    <name evidence="1" type="ORF">PoB_003739300</name>
</gene>
<sequence>MAIKHGLTLDFRFLKIRLHQREGMNHKVDKTSALPMPHRFQDWKRKRLEGRCVVRLYLASYSKTSYKTRKDKIIGASCGDIITGALQQQAIFRICFGKQKARAEIGGRLNLANKAGIKSGHSRWQKERKLHCFVSFIKGLVMGGGLIDRALAWKQRNAGFDSQHGITGCEVEACFSVGASKGEEADVLTVDGKKKKTALWFSQTCCERWWHSG</sequence>
<dbReference type="AlphaFoldDB" id="A0AAV4AWJ5"/>
<proteinExistence type="predicted"/>
<protein>
    <submittedName>
        <fullName evidence="1">Uncharacterized protein</fullName>
    </submittedName>
</protein>
<keyword evidence="2" id="KW-1185">Reference proteome</keyword>
<comment type="caution">
    <text evidence="1">The sequence shown here is derived from an EMBL/GenBank/DDBJ whole genome shotgun (WGS) entry which is preliminary data.</text>
</comment>
<dbReference type="EMBL" id="BLXT01004211">
    <property type="protein sequence ID" value="GFO10888.1"/>
    <property type="molecule type" value="Genomic_DNA"/>
</dbReference>
<name>A0AAV4AWJ5_9GAST</name>
<evidence type="ECO:0000313" key="1">
    <source>
        <dbReference type="EMBL" id="GFO10888.1"/>
    </source>
</evidence>
<accession>A0AAV4AWJ5</accession>
<evidence type="ECO:0000313" key="2">
    <source>
        <dbReference type="Proteomes" id="UP000735302"/>
    </source>
</evidence>
<reference evidence="1 2" key="1">
    <citation type="journal article" date="2021" name="Elife">
        <title>Chloroplast acquisition without the gene transfer in kleptoplastic sea slugs, Plakobranchus ocellatus.</title>
        <authorList>
            <person name="Maeda T."/>
            <person name="Takahashi S."/>
            <person name="Yoshida T."/>
            <person name="Shimamura S."/>
            <person name="Takaki Y."/>
            <person name="Nagai Y."/>
            <person name="Toyoda A."/>
            <person name="Suzuki Y."/>
            <person name="Arimoto A."/>
            <person name="Ishii H."/>
            <person name="Satoh N."/>
            <person name="Nishiyama T."/>
            <person name="Hasebe M."/>
            <person name="Maruyama T."/>
            <person name="Minagawa J."/>
            <person name="Obokata J."/>
            <person name="Shigenobu S."/>
        </authorList>
    </citation>
    <scope>NUCLEOTIDE SEQUENCE [LARGE SCALE GENOMIC DNA]</scope>
</reference>